<evidence type="ECO:0000313" key="3">
    <source>
        <dbReference type="Proteomes" id="UP000760545"/>
    </source>
</evidence>
<accession>A0ABX1DJN6</accession>
<evidence type="ECO:0000256" key="1">
    <source>
        <dbReference type="ARBA" id="ARBA00022729"/>
    </source>
</evidence>
<protein>
    <submittedName>
        <fullName evidence="2">VCBS repeat-containing protein</fullName>
    </submittedName>
</protein>
<feature type="non-terminal residue" evidence="2">
    <location>
        <position position="125"/>
    </location>
</feature>
<comment type="caution">
    <text evidence="2">The sequence shown here is derived from an EMBL/GenBank/DDBJ whole genome shotgun (WGS) entry which is preliminary data.</text>
</comment>
<dbReference type="InterPro" id="IPR028994">
    <property type="entry name" value="Integrin_alpha_N"/>
</dbReference>
<dbReference type="SUPFAM" id="SSF69318">
    <property type="entry name" value="Integrin alpha N-terminal domain"/>
    <property type="match status" value="1"/>
</dbReference>
<dbReference type="InterPro" id="IPR013517">
    <property type="entry name" value="FG-GAP"/>
</dbReference>
<keyword evidence="1" id="KW-0732">Signal</keyword>
<name>A0ABX1DJN6_9FLAO</name>
<feature type="non-terminal residue" evidence="2">
    <location>
        <position position="1"/>
    </location>
</feature>
<proteinExistence type="predicted"/>
<dbReference type="Proteomes" id="UP000760545">
    <property type="component" value="Unassembled WGS sequence"/>
</dbReference>
<dbReference type="EMBL" id="JAAVJS010000435">
    <property type="protein sequence ID" value="NJX17264.1"/>
    <property type="molecule type" value="Genomic_DNA"/>
</dbReference>
<reference evidence="2 3" key="1">
    <citation type="submission" date="2020-03" db="EMBL/GenBank/DDBJ databases">
        <title>Tamlana sp. nov, isolated from XXX.</title>
        <authorList>
            <person name="Cao W.R."/>
        </authorList>
    </citation>
    <scope>NUCLEOTIDE SEQUENCE [LARGE SCALE GENOMIC DNA]</scope>
    <source>
        <strain evidence="2 3">HST1-43</strain>
    </source>
</reference>
<dbReference type="Pfam" id="PF13517">
    <property type="entry name" value="FG-GAP_3"/>
    <property type="match status" value="1"/>
</dbReference>
<keyword evidence="3" id="KW-1185">Reference proteome</keyword>
<evidence type="ECO:0000313" key="2">
    <source>
        <dbReference type="EMBL" id="NJX17264.1"/>
    </source>
</evidence>
<dbReference type="RefSeq" id="WP_167920273.1">
    <property type="nucleotide sequence ID" value="NZ_JAAVJS010000435.1"/>
</dbReference>
<gene>
    <name evidence="2" type="ORF">HC176_17470</name>
</gene>
<sequence>ENYLLINDGTGKFEDATTKYINKEYRNGETREADFADINGDGEVDLYFANVNLFQKYEPVQSLLININGKFVDETLDRLGFTDLHSVLDADFVDIDNDGDLDLFYQTFERPRIFLNDGKGYFKDI</sequence>
<organism evidence="2 3">
    <name type="scientific">Tamlana crocina</name>
    <dbReference type="NCBI Taxonomy" id="393006"/>
    <lineage>
        <taxon>Bacteria</taxon>
        <taxon>Pseudomonadati</taxon>
        <taxon>Bacteroidota</taxon>
        <taxon>Flavobacteriia</taxon>
        <taxon>Flavobacteriales</taxon>
        <taxon>Flavobacteriaceae</taxon>
        <taxon>Tamlana</taxon>
    </lineage>
</organism>